<keyword evidence="2" id="KW-0812">Transmembrane</keyword>
<organism evidence="4 5">
    <name type="scientific">Haloterrigena gelatinilytica</name>
    <dbReference type="NCBI Taxonomy" id="2741724"/>
    <lineage>
        <taxon>Archaea</taxon>
        <taxon>Methanobacteriati</taxon>
        <taxon>Methanobacteriota</taxon>
        <taxon>Stenosarchaea group</taxon>
        <taxon>Halobacteria</taxon>
        <taxon>Halobacteriales</taxon>
        <taxon>Natrialbaceae</taxon>
        <taxon>Haloterrigena</taxon>
    </lineage>
</organism>
<dbReference type="OrthoDB" id="331021at2157"/>
<evidence type="ECO:0000256" key="1">
    <source>
        <dbReference type="SAM" id="MobiDB-lite"/>
    </source>
</evidence>
<evidence type="ECO:0000259" key="3">
    <source>
        <dbReference type="Pfam" id="PF24035"/>
    </source>
</evidence>
<dbReference type="RefSeq" id="WP_174702906.1">
    <property type="nucleotide sequence ID" value="NZ_JABURA010000001.1"/>
</dbReference>
<evidence type="ECO:0000256" key="2">
    <source>
        <dbReference type="SAM" id="Phobius"/>
    </source>
</evidence>
<evidence type="ECO:0000313" key="5">
    <source>
        <dbReference type="Proteomes" id="UP000728647"/>
    </source>
</evidence>
<feature type="domain" description="DUF7344" evidence="3">
    <location>
        <begin position="35"/>
        <end position="114"/>
    </location>
</feature>
<feature type="region of interest" description="Disordered" evidence="1">
    <location>
        <begin position="127"/>
        <end position="149"/>
    </location>
</feature>
<feature type="transmembrane region" description="Helical" evidence="2">
    <location>
        <begin position="174"/>
        <end position="192"/>
    </location>
</feature>
<proteinExistence type="predicted"/>
<dbReference type="EMBL" id="JABURA010000001">
    <property type="protein sequence ID" value="NUB93272.1"/>
    <property type="molecule type" value="Genomic_DNA"/>
</dbReference>
<feature type="transmembrane region" description="Helical" evidence="2">
    <location>
        <begin position="152"/>
        <end position="168"/>
    </location>
</feature>
<protein>
    <recommendedName>
        <fullName evidence="3">DUF7344 domain-containing protein</fullName>
    </recommendedName>
</protein>
<reference evidence="4" key="1">
    <citation type="submission" date="2020-06" db="EMBL/GenBank/DDBJ databases">
        <title>Haloterrigena sp. nov., an extremely halophilic archaeon isolated from a saline sediment.</title>
        <authorList>
            <person name="Liu B.-B."/>
        </authorList>
    </citation>
    <scope>NUCLEOTIDE SEQUENCE</scope>
    <source>
        <strain evidence="4">SYSU A121-1</strain>
    </source>
</reference>
<dbReference type="AlphaFoldDB" id="A0A8J8GSN3"/>
<keyword evidence="2" id="KW-1133">Transmembrane helix</keyword>
<feature type="region of interest" description="Disordered" evidence="1">
    <location>
        <begin position="1"/>
        <end position="30"/>
    </location>
</feature>
<gene>
    <name evidence="4" type="ORF">HT576_19905</name>
</gene>
<sequence length="193" mass="20948">MSVTDRPVHPPNASDSETGESEAEASAALSPDETFHILQTFRRRESIRYLLERDGPVKMRDVAEHVAAREHETTVAELTSAQRQRVYIPLYQSHLPKLDTAGVIEYDKPRGIVRPTERLESFRPYLEATTAPTDAEPDRADREASPNGQRRSVAGLGAIVALLLAIAAEALQASGVVLGAVIAALVLVAVAVF</sequence>
<dbReference type="InterPro" id="IPR055768">
    <property type="entry name" value="DUF7344"/>
</dbReference>
<evidence type="ECO:0000313" key="4">
    <source>
        <dbReference type="EMBL" id="NUB93272.1"/>
    </source>
</evidence>
<keyword evidence="2" id="KW-0472">Membrane</keyword>
<dbReference type="Proteomes" id="UP000728647">
    <property type="component" value="Unassembled WGS sequence"/>
</dbReference>
<comment type="caution">
    <text evidence="4">The sequence shown here is derived from an EMBL/GenBank/DDBJ whole genome shotgun (WGS) entry which is preliminary data.</text>
</comment>
<name>A0A8J8GSN3_9EURY</name>
<dbReference type="Pfam" id="PF24035">
    <property type="entry name" value="DUF7344"/>
    <property type="match status" value="1"/>
</dbReference>
<accession>A0A8J8GSN3</accession>